<accession>A0A7W0HUD6</accession>
<proteinExistence type="predicted"/>
<dbReference type="Proteomes" id="UP000530928">
    <property type="component" value="Unassembled WGS sequence"/>
</dbReference>
<comment type="caution">
    <text evidence="1">The sequence shown here is derived from an EMBL/GenBank/DDBJ whole genome shotgun (WGS) entry which is preliminary data.</text>
</comment>
<dbReference type="AlphaFoldDB" id="A0A7W0HUD6"/>
<protein>
    <submittedName>
        <fullName evidence="1">Uncharacterized protein</fullName>
    </submittedName>
</protein>
<gene>
    <name evidence="1" type="ORF">HNR30_007062</name>
</gene>
<keyword evidence="2" id="KW-1185">Reference proteome</keyword>
<evidence type="ECO:0000313" key="2">
    <source>
        <dbReference type="Proteomes" id="UP000530928"/>
    </source>
</evidence>
<organism evidence="1 2">
    <name type="scientific">Nonomuraea soli</name>
    <dbReference type="NCBI Taxonomy" id="1032476"/>
    <lineage>
        <taxon>Bacteria</taxon>
        <taxon>Bacillati</taxon>
        <taxon>Actinomycetota</taxon>
        <taxon>Actinomycetes</taxon>
        <taxon>Streptosporangiales</taxon>
        <taxon>Streptosporangiaceae</taxon>
        <taxon>Nonomuraea</taxon>
    </lineage>
</organism>
<reference evidence="1 2" key="1">
    <citation type="submission" date="2020-07" db="EMBL/GenBank/DDBJ databases">
        <title>Genomic Encyclopedia of Type Strains, Phase IV (KMG-IV): sequencing the most valuable type-strain genomes for metagenomic binning, comparative biology and taxonomic classification.</title>
        <authorList>
            <person name="Goeker M."/>
        </authorList>
    </citation>
    <scope>NUCLEOTIDE SEQUENCE [LARGE SCALE GENOMIC DNA]</scope>
    <source>
        <strain evidence="1 2">DSM 45533</strain>
    </source>
</reference>
<dbReference type="EMBL" id="JACDUR010000007">
    <property type="protein sequence ID" value="MBA2895676.1"/>
    <property type="molecule type" value="Genomic_DNA"/>
</dbReference>
<name>A0A7W0HUD6_9ACTN</name>
<evidence type="ECO:0000313" key="1">
    <source>
        <dbReference type="EMBL" id="MBA2895676.1"/>
    </source>
</evidence>
<sequence length="113" mass="12993">MVERIFVSDDPTTPHLEDVVRAQAAAGIDTWLVLREWVPEHHREHVVDQGVLSFRNGTKLLMQPRATQYRQKADRERLSVLPNEIRAAEFSLDLIRSHAFKVTATSSWPPVPR</sequence>
<dbReference type="RefSeq" id="WP_181614387.1">
    <property type="nucleotide sequence ID" value="NZ_BAABAM010000011.1"/>
</dbReference>